<feature type="non-terminal residue" evidence="2">
    <location>
        <position position="142"/>
    </location>
</feature>
<dbReference type="Gene3D" id="3.40.50.150">
    <property type="entry name" value="Vaccinia Virus protein VP39"/>
    <property type="match status" value="1"/>
</dbReference>
<evidence type="ECO:0000259" key="1">
    <source>
        <dbReference type="Pfam" id="PF13649"/>
    </source>
</evidence>
<evidence type="ECO:0000313" key="2">
    <source>
        <dbReference type="EMBL" id="SVB69962.1"/>
    </source>
</evidence>
<dbReference type="Pfam" id="PF13649">
    <property type="entry name" value="Methyltransf_25"/>
    <property type="match status" value="1"/>
</dbReference>
<gene>
    <name evidence="2" type="ORF">METZ01_LOCUS222816</name>
</gene>
<dbReference type="InterPro" id="IPR041698">
    <property type="entry name" value="Methyltransf_25"/>
</dbReference>
<reference evidence="2" key="1">
    <citation type="submission" date="2018-05" db="EMBL/GenBank/DDBJ databases">
        <authorList>
            <person name="Lanie J.A."/>
            <person name="Ng W.-L."/>
            <person name="Kazmierczak K.M."/>
            <person name="Andrzejewski T.M."/>
            <person name="Davidsen T.M."/>
            <person name="Wayne K.J."/>
            <person name="Tettelin H."/>
            <person name="Glass J.I."/>
            <person name="Rusch D."/>
            <person name="Podicherti R."/>
            <person name="Tsui H.-C.T."/>
            <person name="Winkler M.E."/>
        </authorList>
    </citation>
    <scope>NUCLEOTIDE SEQUENCE</scope>
</reference>
<sequence length="142" mass="15516">AESDIAGVGVDLSAAFVAECREQGLDVKEQDLLAFLGSQKDKSLRAVVSFQVLEHLPFPVLLRTYAEAFRVLVPGGLFLNETPNGANLAVGGSTFWLDHTHVRPLHPELLSHFAEFYGYTDVRVDLVSKPEVPWRLGPESGG</sequence>
<dbReference type="AlphaFoldDB" id="A0A382G513"/>
<proteinExistence type="predicted"/>
<organism evidence="2">
    <name type="scientific">marine metagenome</name>
    <dbReference type="NCBI Taxonomy" id="408172"/>
    <lineage>
        <taxon>unclassified sequences</taxon>
        <taxon>metagenomes</taxon>
        <taxon>ecological metagenomes</taxon>
    </lineage>
</organism>
<feature type="domain" description="Methyltransferase" evidence="1">
    <location>
        <begin position="8"/>
        <end position="76"/>
    </location>
</feature>
<protein>
    <recommendedName>
        <fullName evidence="1">Methyltransferase domain-containing protein</fullName>
    </recommendedName>
</protein>
<name>A0A382G513_9ZZZZ</name>
<dbReference type="EMBL" id="UINC01053446">
    <property type="protein sequence ID" value="SVB69962.1"/>
    <property type="molecule type" value="Genomic_DNA"/>
</dbReference>
<feature type="non-terminal residue" evidence="2">
    <location>
        <position position="1"/>
    </location>
</feature>
<accession>A0A382G513</accession>
<dbReference type="SUPFAM" id="SSF53335">
    <property type="entry name" value="S-adenosyl-L-methionine-dependent methyltransferases"/>
    <property type="match status" value="1"/>
</dbReference>
<dbReference type="InterPro" id="IPR029063">
    <property type="entry name" value="SAM-dependent_MTases_sf"/>
</dbReference>